<accession>A0A5N6ZRL6</accession>
<proteinExistence type="predicted"/>
<evidence type="ECO:0000313" key="2">
    <source>
        <dbReference type="Proteomes" id="UP000326268"/>
    </source>
</evidence>
<sequence>MPYCDREHQTLDLPWHQATCMAVKRSCIWMEQIEGVLCYHGHTLFIDANQPSGWHQTPWYMTARLNLIHALSRIKHVESAQAQLRHFMDMLELCGYNHAGEWAGIPALMLRINKDQECYDFVKWWHTVCGSYGDNVPLPSSLCFNVTNADAFERLDLFSDRFANSRYIVALTLLKVKLLLDIRKLDQVVFAFGAIFPREILDMILSYVPRSSVVARSCRALNDEARQKLVHELETQVDILFREVKKRDPILWWKLASRSSVLDARYSEPPTSWHVIDTVALSLMFNHTAWLETPGATDFIKAKLVGSVCR</sequence>
<protein>
    <recommendedName>
        <fullName evidence="3">F-box domain-containing protein</fullName>
    </recommendedName>
</protein>
<name>A0A5N6ZRL6_9EURO</name>
<dbReference type="RefSeq" id="XP_031923358.1">
    <property type="nucleotide sequence ID" value="XM_032073286.1"/>
</dbReference>
<dbReference type="GeneID" id="43657732"/>
<organism evidence="1 2">
    <name type="scientific">Aspergillus caelatus</name>
    <dbReference type="NCBI Taxonomy" id="61420"/>
    <lineage>
        <taxon>Eukaryota</taxon>
        <taxon>Fungi</taxon>
        <taxon>Dikarya</taxon>
        <taxon>Ascomycota</taxon>
        <taxon>Pezizomycotina</taxon>
        <taxon>Eurotiomycetes</taxon>
        <taxon>Eurotiomycetidae</taxon>
        <taxon>Eurotiales</taxon>
        <taxon>Aspergillaceae</taxon>
        <taxon>Aspergillus</taxon>
        <taxon>Aspergillus subgen. Circumdati</taxon>
    </lineage>
</organism>
<evidence type="ECO:0000313" key="1">
    <source>
        <dbReference type="EMBL" id="KAE8360277.1"/>
    </source>
</evidence>
<evidence type="ECO:0008006" key="3">
    <source>
        <dbReference type="Google" id="ProtNLM"/>
    </source>
</evidence>
<dbReference type="Proteomes" id="UP000326268">
    <property type="component" value="Unassembled WGS sequence"/>
</dbReference>
<dbReference type="AlphaFoldDB" id="A0A5N6ZRL6"/>
<dbReference type="OrthoDB" id="5952526at2759"/>
<gene>
    <name evidence="1" type="ORF">BDV27DRAFT_161805</name>
</gene>
<keyword evidence="2" id="KW-1185">Reference proteome</keyword>
<reference evidence="1 2" key="1">
    <citation type="submission" date="2019-04" db="EMBL/GenBank/DDBJ databases">
        <title>Friends and foes A comparative genomics studyof 23 Aspergillus species from section Flavi.</title>
        <authorList>
            <consortium name="DOE Joint Genome Institute"/>
            <person name="Kjaerbolling I."/>
            <person name="Vesth T."/>
            <person name="Frisvad J.C."/>
            <person name="Nybo J.L."/>
            <person name="Theobald S."/>
            <person name="Kildgaard S."/>
            <person name="Isbrandt T."/>
            <person name="Kuo A."/>
            <person name="Sato A."/>
            <person name="Lyhne E.K."/>
            <person name="Kogle M.E."/>
            <person name="Wiebenga A."/>
            <person name="Kun R.S."/>
            <person name="Lubbers R.J."/>
            <person name="Makela M.R."/>
            <person name="Barry K."/>
            <person name="Chovatia M."/>
            <person name="Clum A."/>
            <person name="Daum C."/>
            <person name="Haridas S."/>
            <person name="He G."/>
            <person name="LaButti K."/>
            <person name="Lipzen A."/>
            <person name="Mondo S."/>
            <person name="Riley R."/>
            <person name="Salamov A."/>
            <person name="Simmons B.A."/>
            <person name="Magnuson J.K."/>
            <person name="Henrissat B."/>
            <person name="Mortensen U.H."/>
            <person name="Larsen T.O."/>
            <person name="Devries R.P."/>
            <person name="Grigoriev I.V."/>
            <person name="Machida M."/>
            <person name="Baker S.E."/>
            <person name="Andersen M.R."/>
        </authorList>
    </citation>
    <scope>NUCLEOTIDE SEQUENCE [LARGE SCALE GENOMIC DNA]</scope>
    <source>
        <strain evidence="1 2">CBS 763.97</strain>
    </source>
</reference>
<dbReference type="EMBL" id="ML737781">
    <property type="protein sequence ID" value="KAE8360277.1"/>
    <property type="molecule type" value="Genomic_DNA"/>
</dbReference>